<evidence type="ECO:0000313" key="2">
    <source>
        <dbReference type="EMBL" id="CDJ45106.1"/>
    </source>
</evidence>
<organism evidence="2 3">
    <name type="scientific">Eimeria tenella</name>
    <name type="common">Coccidian parasite</name>
    <dbReference type="NCBI Taxonomy" id="5802"/>
    <lineage>
        <taxon>Eukaryota</taxon>
        <taxon>Sar</taxon>
        <taxon>Alveolata</taxon>
        <taxon>Apicomplexa</taxon>
        <taxon>Conoidasida</taxon>
        <taxon>Coccidia</taxon>
        <taxon>Eucoccidiorida</taxon>
        <taxon>Eimeriorina</taxon>
        <taxon>Eimeriidae</taxon>
        <taxon>Eimeria</taxon>
    </lineage>
</organism>
<keyword evidence="1" id="KW-0175">Coiled coil</keyword>
<accession>U6L4N0</accession>
<reference evidence="2" key="1">
    <citation type="submission" date="2013-10" db="EMBL/GenBank/DDBJ databases">
        <title>Genomic analysis of the causative agents of coccidiosis in chickens.</title>
        <authorList>
            <person name="Reid A.J."/>
            <person name="Blake D."/>
            <person name="Billington K."/>
            <person name="Browne H."/>
            <person name="Dunn M."/>
            <person name="Hung S."/>
            <person name="Kawahara F."/>
            <person name="Miranda-Saavedra D."/>
            <person name="Mourier T."/>
            <person name="Nagra H."/>
            <person name="Otto T.D."/>
            <person name="Rawlings N."/>
            <person name="Sanchez A."/>
            <person name="Sanders M."/>
            <person name="Subramaniam C."/>
            <person name="Tay Y."/>
            <person name="Dear P."/>
            <person name="Doerig C."/>
            <person name="Gruber A."/>
            <person name="Parkinson J."/>
            <person name="Shirley M."/>
            <person name="Wan K.L."/>
            <person name="Berriman M."/>
            <person name="Tomley F."/>
            <person name="Pain A."/>
        </authorList>
    </citation>
    <scope>NUCLEOTIDE SEQUENCE [LARGE SCALE GENOMIC DNA]</scope>
    <source>
        <strain evidence="2">Houghton</strain>
    </source>
</reference>
<evidence type="ECO:0000313" key="3">
    <source>
        <dbReference type="Proteomes" id="UP000030747"/>
    </source>
</evidence>
<sequence length="137" mass="15780">MSFRAPSTSAFSFGLCEGKIRNCWEVQDKENDAKSDLFKSVIPKINKYLAKLQQMYKAQITQSLQGPLRGPLLDLSGAPLAAQEEGKEEIKEIKEEVKEIKEEMKEEETKETMEEDEKQWEELWEEGFREIGENSSS</sequence>
<name>U6L4N0_EIMTE</name>
<reference evidence="2" key="2">
    <citation type="submission" date="2013-10" db="EMBL/GenBank/DDBJ databases">
        <authorList>
            <person name="Aslett M."/>
        </authorList>
    </citation>
    <scope>NUCLEOTIDE SEQUENCE [LARGE SCALE GENOMIC DNA]</scope>
    <source>
        <strain evidence="2">Houghton</strain>
    </source>
</reference>
<gene>
    <name evidence="2" type="ORF">ETH_00017415</name>
</gene>
<dbReference type="VEuPathDB" id="ToxoDB:ETH2_1052200"/>
<proteinExistence type="predicted"/>
<evidence type="ECO:0000256" key="1">
    <source>
        <dbReference type="SAM" id="Coils"/>
    </source>
</evidence>
<feature type="coiled-coil region" evidence="1">
    <location>
        <begin position="83"/>
        <end position="117"/>
    </location>
</feature>
<dbReference type="GeneID" id="25252622"/>
<dbReference type="RefSeq" id="XP_013235853.1">
    <property type="nucleotide sequence ID" value="XM_013380399.1"/>
</dbReference>
<keyword evidence="3" id="KW-1185">Reference proteome</keyword>
<dbReference type="EMBL" id="HG678010">
    <property type="protein sequence ID" value="CDJ45106.1"/>
    <property type="molecule type" value="Genomic_DNA"/>
</dbReference>
<dbReference type="Proteomes" id="UP000030747">
    <property type="component" value="Unassembled WGS sequence"/>
</dbReference>
<dbReference type="VEuPathDB" id="ToxoDB:ETH_00017415"/>
<dbReference type="AlphaFoldDB" id="U6L4N0"/>
<protein>
    <submittedName>
        <fullName evidence="2">Uncharacterized protein</fullName>
    </submittedName>
</protein>